<evidence type="ECO:0000256" key="8">
    <source>
        <dbReference type="ARBA" id="ARBA00022989"/>
    </source>
</evidence>
<dbReference type="EMBL" id="KL363247">
    <property type="protein sequence ID" value="KFD50854.1"/>
    <property type="molecule type" value="Genomic_DNA"/>
</dbReference>
<accession>A0A085M0V8</accession>
<evidence type="ECO:0000256" key="4">
    <source>
        <dbReference type="ARBA" id="ARBA00022676"/>
    </source>
</evidence>
<keyword evidence="10 11" id="KW-0325">Glycoprotein</keyword>
<evidence type="ECO:0000313" key="15">
    <source>
        <dbReference type="Proteomes" id="UP000030764"/>
    </source>
</evidence>
<dbReference type="UniPathway" id="UPA00378"/>
<dbReference type="PANTHER" id="PTHR19300">
    <property type="entry name" value="BETA-1,4-GALACTOSYLTRANSFERASE"/>
    <property type="match status" value="1"/>
</dbReference>
<evidence type="ECO:0000256" key="7">
    <source>
        <dbReference type="ARBA" id="ARBA00022968"/>
    </source>
</evidence>
<feature type="domain" description="Galactosyltransferase N-terminal" evidence="13">
    <location>
        <begin position="100"/>
        <end position="199"/>
    </location>
</feature>
<dbReference type="InterPro" id="IPR027791">
    <property type="entry name" value="Galactosyl_T_C"/>
</dbReference>
<dbReference type="AlphaFoldDB" id="A0A085M0V8"/>
<comment type="similarity">
    <text evidence="3 11">Belongs to the glycosyltransferase 7 family.</text>
</comment>
<name>A0A085M0V8_9BILA</name>
<keyword evidence="9 11" id="KW-0472">Membrane</keyword>
<keyword evidence="11" id="KW-0464">Manganese</keyword>
<dbReference type="PRINTS" id="PR02050">
    <property type="entry name" value="B14GALTRFASE"/>
</dbReference>
<evidence type="ECO:0000259" key="13">
    <source>
        <dbReference type="Pfam" id="PF13733"/>
    </source>
</evidence>
<evidence type="ECO:0000256" key="5">
    <source>
        <dbReference type="ARBA" id="ARBA00022679"/>
    </source>
</evidence>
<protein>
    <recommendedName>
        <fullName evidence="11">Beta-1,4-N-acetylgalactosaminyltransferase</fullName>
        <ecNumber evidence="11">2.4.1.-</ecNumber>
    </recommendedName>
    <alternativeName>
        <fullName evidence="11">Beta-4-GalNAcT</fullName>
    </alternativeName>
</protein>
<dbReference type="Proteomes" id="UP000030764">
    <property type="component" value="Unassembled WGS sequence"/>
</dbReference>
<evidence type="ECO:0000313" key="14">
    <source>
        <dbReference type="EMBL" id="KFD50854.1"/>
    </source>
</evidence>
<dbReference type="Gene3D" id="3.90.550.10">
    <property type="entry name" value="Spore Coat Polysaccharide Biosynthesis Protein SpsA, Chain A"/>
    <property type="match status" value="1"/>
</dbReference>
<gene>
    <name evidence="14" type="ORF">M513_08292</name>
</gene>
<evidence type="ECO:0000256" key="11">
    <source>
        <dbReference type="RuleBase" id="RU368121"/>
    </source>
</evidence>
<sequence length="393" mass="46106">MRYESTGLMICRKLVRLCEPICALCAIGILLVIMYFIIADPYVSFRQMEFYEDRIGQEISANSLCRLPSKKRNEVFAPNKSVLRFSTLNRLFPHVRDGLRIHNCSYAERVAIIVPCTNRRTHLHTLLLNLHSFLYDQPITYGIFIVDQITQTKIEQFNKGISLNGAFLHVMQIPMNWTCIIFHDIDLLPENTIMTYDCHKSPRHLSTSLNSYDSNPQSEWLGGVVAITPEQFIELNGYSNSFWGWGSEDVEIHLRAVYSRMKVQWEHQIAYRYTVLRHRKVTEPNPCRSKLVNRAFDRSSTDGLNSLEITSIKSRRHQLYNEILISVNEKELRKAVDPLCNYTYPWLLELAFEQLKSLRQKFLMYCYLWIVQLDQFQWINDMLLNDQVNMDSA</sequence>
<comment type="function">
    <text evidence="11">Catalyzes the transfer of galactose onto proteins or lipids.</text>
</comment>
<proteinExistence type="inferred from homology"/>
<dbReference type="Pfam" id="PF13733">
    <property type="entry name" value="Glyco_transf_7N"/>
    <property type="match status" value="1"/>
</dbReference>
<evidence type="ECO:0000256" key="3">
    <source>
        <dbReference type="ARBA" id="ARBA00005735"/>
    </source>
</evidence>
<dbReference type="InterPro" id="IPR027995">
    <property type="entry name" value="Galactosyl_T_N"/>
</dbReference>
<dbReference type="EC" id="2.4.1.-" evidence="11"/>
<comment type="pathway">
    <text evidence="2 11">Protein modification; protein glycosylation.</text>
</comment>
<dbReference type="InterPro" id="IPR003859">
    <property type="entry name" value="Galactosyl_T"/>
</dbReference>
<feature type="transmembrane region" description="Helical" evidence="11">
    <location>
        <begin position="21"/>
        <end position="38"/>
    </location>
</feature>
<keyword evidence="7 11" id="KW-0735">Signal-anchor</keyword>
<comment type="subcellular location">
    <subcellularLocation>
        <location evidence="1 11">Membrane</location>
        <topology evidence="1 11">Single-pass type II membrane protein</topology>
    </subcellularLocation>
</comment>
<keyword evidence="4 11" id="KW-0328">Glycosyltransferase</keyword>
<reference evidence="14 15" key="1">
    <citation type="journal article" date="2014" name="Nat. Genet.">
        <title>Genome and transcriptome of the porcine whipworm Trichuris suis.</title>
        <authorList>
            <person name="Jex A.R."/>
            <person name="Nejsum P."/>
            <person name="Schwarz E.M."/>
            <person name="Hu L."/>
            <person name="Young N.D."/>
            <person name="Hall R.S."/>
            <person name="Korhonen P.K."/>
            <person name="Liao S."/>
            <person name="Thamsborg S."/>
            <person name="Xia J."/>
            <person name="Xu P."/>
            <person name="Wang S."/>
            <person name="Scheerlinck J.P."/>
            <person name="Hofmann A."/>
            <person name="Sternberg P.W."/>
            <person name="Wang J."/>
            <person name="Gasser R.B."/>
        </authorList>
    </citation>
    <scope>NUCLEOTIDE SEQUENCE [LARGE SCALE GENOMIC DNA]</scope>
    <source>
        <strain evidence="14">DCEP-RM93M</strain>
    </source>
</reference>
<keyword evidence="6 11" id="KW-0812">Transmembrane</keyword>
<evidence type="ECO:0000256" key="6">
    <source>
        <dbReference type="ARBA" id="ARBA00022692"/>
    </source>
</evidence>
<organism evidence="14 15">
    <name type="scientific">Trichuris suis</name>
    <name type="common">pig whipworm</name>
    <dbReference type="NCBI Taxonomy" id="68888"/>
    <lineage>
        <taxon>Eukaryota</taxon>
        <taxon>Metazoa</taxon>
        <taxon>Ecdysozoa</taxon>
        <taxon>Nematoda</taxon>
        <taxon>Enoplea</taxon>
        <taxon>Dorylaimia</taxon>
        <taxon>Trichinellida</taxon>
        <taxon>Trichuridae</taxon>
        <taxon>Trichuris</taxon>
    </lineage>
</organism>
<evidence type="ECO:0000256" key="10">
    <source>
        <dbReference type="ARBA" id="ARBA00023180"/>
    </source>
</evidence>
<dbReference type="PANTHER" id="PTHR19300:SF57">
    <property type="entry name" value="BETA-1,4-N-ACETYLGALACTOSAMINYLTRANSFERASE"/>
    <property type="match status" value="1"/>
</dbReference>
<evidence type="ECO:0000259" key="12">
    <source>
        <dbReference type="Pfam" id="PF02709"/>
    </source>
</evidence>
<dbReference type="SUPFAM" id="SSF53448">
    <property type="entry name" value="Nucleotide-diphospho-sugar transferases"/>
    <property type="match status" value="1"/>
</dbReference>
<evidence type="ECO:0000256" key="2">
    <source>
        <dbReference type="ARBA" id="ARBA00004922"/>
    </source>
</evidence>
<dbReference type="GO" id="GO:0005794">
    <property type="term" value="C:Golgi apparatus"/>
    <property type="evidence" value="ECO:0007669"/>
    <property type="project" value="TreeGrafter"/>
</dbReference>
<dbReference type="Pfam" id="PF02709">
    <property type="entry name" value="Glyco_transf_7C"/>
    <property type="match status" value="1"/>
</dbReference>
<feature type="domain" description="Galactosyltransferase C-terminal" evidence="12">
    <location>
        <begin position="204"/>
        <end position="278"/>
    </location>
</feature>
<dbReference type="GO" id="GO:0008378">
    <property type="term" value="F:galactosyltransferase activity"/>
    <property type="evidence" value="ECO:0007669"/>
    <property type="project" value="TreeGrafter"/>
</dbReference>
<dbReference type="GO" id="GO:0046872">
    <property type="term" value="F:metal ion binding"/>
    <property type="evidence" value="ECO:0007669"/>
    <property type="project" value="UniProtKB-UniRule"/>
</dbReference>
<evidence type="ECO:0000256" key="9">
    <source>
        <dbReference type="ARBA" id="ARBA00023136"/>
    </source>
</evidence>
<dbReference type="GO" id="GO:0005975">
    <property type="term" value="P:carbohydrate metabolic process"/>
    <property type="evidence" value="ECO:0007669"/>
    <property type="project" value="InterPro"/>
</dbReference>
<keyword evidence="15" id="KW-1185">Reference proteome</keyword>
<dbReference type="InterPro" id="IPR029044">
    <property type="entry name" value="Nucleotide-diphossugar_trans"/>
</dbReference>
<comment type="cofactor">
    <cofactor evidence="11">
        <name>Mn(2+)</name>
        <dbReference type="ChEBI" id="CHEBI:29035"/>
    </cofactor>
</comment>
<keyword evidence="5 11" id="KW-0808">Transferase</keyword>
<dbReference type="GO" id="GO:0016020">
    <property type="term" value="C:membrane"/>
    <property type="evidence" value="ECO:0007669"/>
    <property type="project" value="UniProtKB-SubCell"/>
</dbReference>
<evidence type="ECO:0000256" key="1">
    <source>
        <dbReference type="ARBA" id="ARBA00004606"/>
    </source>
</evidence>
<keyword evidence="11" id="KW-0479">Metal-binding</keyword>
<keyword evidence="8 11" id="KW-1133">Transmembrane helix</keyword>